<feature type="region of interest" description="Disordered" evidence="1">
    <location>
        <begin position="221"/>
        <end position="246"/>
    </location>
</feature>
<dbReference type="AlphaFoldDB" id="A0A8H6HCP9"/>
<evidence type="ECO:0000256" key="1">
    <source>
        <dbReference type="SAM" id="MobiDB-lite"/>
    </source>
</evidence>
<comment type="caution">
    <text evidence="2">The sequence shown here is derived from an EMBL/GenBank/DDBJ whole genome shotgun (WGS) entry which is preliminary data.</text>
</comment>
<feature type="region of interest" description="Disordered" evidence="1">
    <location>
        <begin position="1"/>
        <end position="42"/>
    </location>
</feature>
<dbReference type="EMBL" id="JACGCI010000135">
    <property type="protein sequence ID" value="KAF6743831.1"/>
    <property type="molecule type" value="Genomic_DNA"/>
</dbReference>
<name>A0A8H6HCP9_9AGAR</name>
<reference evidence="2 3" key="1">
    <citation type="submission" date="2020-07" db="EMBL/GenBank/DDBJ databases">
        <title>Comparative genomics of pyrophilous fungi reveals a link between fire events and developmental genes.</title>
        <authorList>
            <consortium name="DOE Joint Genome Institute"/>
            <person name="Steindorff A.S."/>
            <person name="Carver A."/>
            <person name="Calhoun S."/>
            <person name="Stillman K."/>
            <person name="Liu H."/>
            <person name="Lipzen A."/>
            <person name="Pangilinan J."/>
            <person name="Labutti K."/>
            <person name="Bruns T.D."/>
            <person name="Grigoriev I.V."/>
        </authorList>
    </citation>
    <scope>NUCLEOTIDE SEQUENCE [LARGE SCALE GENOMIC DNA]</scope>
    <source>
        <strain evidence="2 3">CBS 144469</strain>
    </source>
</reference>
<gene>
    <name evidence="2" type="ORF">DFP72DRAFT_1052614</name>
</gene>
<keyword evidence="3" id="KW-1185">Reference proteome</keyword>
<feature type="compositionally biased region" description="Basic and acidic residues" evidence="1">
    <location>
        <begin position="7"/>
        <end position="16"/>
    </location>
</feature>
<evidence type="ECO:0000313" key="2">
    <source>
        <dbReference type="EMBL" id="KAF6743831.1"/>
    </source>
</evidence>
<evidence type="ECO:0000313" key="3">
    <source>
        <dbReference type="Proteomes" id="UP000521943"/>
    </source>
</evidence>
<sequence>MPPMCKSGERELDACHHPRLSPQPRRQTSLTGPGFPSFQPSAPFTNLNCPHACAPNSTSRTSASASPTAITSVSFPSTSHRPRALGPFDNAEDTVSLNREKPTPLVIDTFPLESLGKVILDRLTLATSSRFSASSSTRSGRPEQSYPALALSFSPAVQTPFNPKLISPPPPLNLQLCHAFALSRSTHFEWTFRWCPRAFSIHYLTIAVDNAQKPALTVHRQSTPHEMRETTCGIQGNDSDGSAKEDTRTRAIAVVRHLEREKHTLARPTVPQVLGMALRRAGILAVVRFSEHLEVSKKLEGGWDREAVYRATTRRAPRMRLLLLELNICERLVGLMVAEW</sequence>
<organism evidence="2 3">
    <name type="scientific">Ephemerocybe angulata</name>
    <dbReference type="NCBI Taxonomy" id="980116"/>
    <lineage>
        <taxon>Eukaryota</taxon>
        <taxon>Fungi</taxon>
        <taxon>Dikarya</taxon>
        <taxon>Basidiomycota</taxon>
        <taxon>Agaricomycotina</taxon>
        <taxon>Agaricomycetes</taxon>
        <taxon>Agaricomycetidae</taxon>
        <taxon>Agaricales</taxon>
        <taxon>Agaricineae</taxon>
        <taxon>Psathyrellaceae</taxon>
        <taxon>Ephemerocybe</taxon>
    </lineage>
</organism>
<feature type="region of interest" description="Disordered" evidence="1">
    <location>
        <begin position="55"/>
        <end position="95"/>
    </location>
</feature>
<accession>A0A8H6HCP9</accession>
<protein>
    <submittedName>
        <fullName evidence="2">Uncharacterized protein</fullName>
    </submittedName>
</protein>
<proteinExistence type="predicted"/>
<dbReference type="Proteomes" id="UP000521943">
    <property type="component" value="Unassembled WGS sequence"/>
</dbReference>
<feature type="compositionally biased region" description="Low complexity" evidence="1">
    <location>
        <begin position="55"/>
        <end position="74"/>
    </location>
</feature>